<dbReference type="AlphaFoldDB" id="A0A540MRU1"/>
<dbReference type="InterPro" id="IPR036770">
    <property type="entry name" value="Ankyrin_rpt-contain_sf"/>
</dbReference>
<dbReference type="InterPro" id="IPR026961">
    <property type="entry name" value="PGG_dom"/>
</dbReference>
<evidence type="ECO:0000259" key="2">
    <source>
        <dbReference type="Pfam" id="PF13962"/>
    </source>
</evidence>
<protein>
    <recommendedName>
        <fullName evidence="2">PGG domain-containing protein</fullName>
    </recommendedName>
</protein>
<keyword evidence="1" id="KW-1133">Transmembrane helix</keyword>
<dbReference type="PANTHER" id="PTHR24177:SF329">
    <property type="entry name" value="ANKYRIN REPEAT PROTEIN"/>
    <property type="match status" value="1"/>
</dbReference>
<keyword evidence="1" id="KW-0472">Membrane</keyword>
<reference evidence="3 4" key="1">
    <citation type="journal article" date="2019" name="G3 (Bethesda)">
        <title>Sequencing of a Wild Apple (Malus baccata) Genome Unravels the Differences Between Cultivated and Wild Apple Species Regarding Disease Resistance and Cold Tolerance.</title>
        <authorList>
            <person name="Chen X."/>
        </authorList>
    </citation>
    <scope>NUCLEOTIDE SEQUENCE [LARGE SCALE GENOMIC DNA]</scope>
    <source>
        <strain evidence="4">cv. Shandingzi</strain>
        <tissue evidence="3">Leaves</tissue>
    </source>
</reference>
<organism evidence="3 4">
    <name type="scientific">Malus baccata</name>
    <name type="common">Siberian crab apple</name>
    <name type="synonym">Pyrus baccata</name>
    <dbReference type="NCBI Taxonomy" id="106549"/>
    <lineage>
        <taxon>Eukaryota</taxon>
        <taxon>Viridiplantae</taxon>
        <taxon>Streptophyta</taxon>
        <taxon>Embryophyta</taxon>
        <taxon>Tracheophyta</taxon>
        <taxon>Spermatophyta</taxon>
        <taxon>Magnoliopsida</taxon>
        <taxon>eudicotyledons</taxon>
        <taxon>Gunneridae</taxon>
        <taxon>Pentapetalae</taxon>
        <taxon>rosids</taxon>
        <taxon>fabids</taxon>
        <taxon>Rosales</taxon>
        <taxon>Rosaceae</taxon>
        <taxon>Amygdaloideae</taxon>
        <taxon>Maleae</taxon>
        <taxon>Malus</taxon>
    </lineage>
</organism>
<dbReference type="Pfam" id="PF13962">
    <property type="entry name" value="PGG"/>
    <property type="match status" value="1"/>
</dbReference>
<dbReference type="STRING" id="106549.A0A540MRU1"/>
<feature type="domain" description="PGG" evidence="2">
    <location>
        <begin position="385"/>
        <end position="424"/>
    </location>
</feature>
<dbReference type="GO" id="GO:0016020">
    <property type="term" value="C:membrane"/>
    <property type="evidence" value="ECO:0007669"/>
    <property type="project" value="TreeGrafter"/>
</dbReference>
<dbReference type="Gene3D" id="1.25.40.20">
    <property type="entry name" value="Ankyrin repeat-containing domain"/>
    <property type="match status" value="1"/>
</dbReference>
<sequence length="537" mass="59844">MDEVLTVADATMSSSPSTVVSIPSNLALYIAFLARALTQFLKLFTSCFHSLAQEISDDHTNNNPTTVDAELEEWSAIDSASLAGHEDNHVNQTLLNLVKKKDWDAAMEFLIQHPKAVTARIRDGGTILHLAVIYKKVDIAKKLVHLMRPKDLEIQDYVGLTALHLVITDIPESVELAKCMVEKNNQLLRIVYPPEQTVAPLAGKITPLFEAYGLSQEGEMAKYLYSVTPHETLKDSECAMLITEGFRLKRFDIQIKPMTTIEKPIPTTHDDVCINVEKPGDGDQSNKRQRHLICSDDQRNWSWFVSRKDKSGNNMLHMVGTISSAAQINLIRGAALQMQRELQWLKEVERFAQPVDHEVINKTDEMTPRELFTKGHKDLVKEGEKAMKDTATSCTVVGALIVTIMFAAAFTVPGGNKQDTGLPIFLIMIFLGILTSRYAEDDFFKSLPTKMISGLITLFLSIAAMMIAFSSALSIMLHGKSSITILICLLASVPIASFIWIQFPLLRELVISTYGAGVFDKKIKNWPEEDPKYSASC</sequence>
<keyword evidence="1" id="KW-0812">Transmembrane</keyword>
<gene>
    <name evidence="3" type="ORF">C1H46_012878</name>
</gene>
<evidence type="ECO:0000313" key="4">
    <source>
        <dbReference type="Proteomes" id="UP000315295"/>
    </source>
</evidence>
<keyword evidence="4" id="KW-1185">Reference proteome</keyword>
<feature type="transmembrane region" description="Helical" evidence="1">
    <location>
        <begin position="20"/>
        <end position="38"/>
    </location>
</feature>
<feature type="transmembrane region" description="Helical" evidence="1">
    <location>
        <begin position="451"/>
        <end position="477"/>
    </location>
</feature>
<feature type="transmembrane region" description="Helical" evidence="1">
    <location>
        <begin position="483"/>
        <end position="501"/>
    </location>
</feature>
<evidence type="ECO:0000256" key="1">
    <source>
        <dbReference type="SAM" id="Phobius"/>
    </source>
</evidence>
<dbReference type="PANTHER" id="PTHR24177">
    <property type="entry name" value="CASKIN"/>
    <property type="match status" value="1"/>
</dbReference>
<dbReference type="SUPFAM" id="SSF48403">
    <property type="entry name" value="Ankyrin repeat"/>
    <property type="match status" value="1"/>
</dbReference>
<accession>A0A540MRU1</accession>
<name>A0A540MRU1_MALBA</name>
<feature type="transmembrane region" description="Helical" evidence="1">
    <location>
        <begin position="422"/>
        <end position="439"/>
    </location>
</feature>
<dbReference type="EMBL" id="VIEB01000193">
    <property type="protein sequence ID" value="TQE01515.1"/>
    <property type="molecule type" value="Genomic_DNA"/>
</dbReference>
<proteinExistence type="predicted"/>
<dbReference type="Proteomes" id="UP000315295">
    <property type="component" value="Unassembled WGS sequence"/>
</dbReference>
<evidence type="ECO:0000313" key="3">
    <source>
        <dbReference type="EMBL" id="TQE01515.1"/>
    </source>
</evidence>
<feature type="transmembrane region" description="Helical" evidence="1">
    <location>
        <begin position="391"/>
        <end position="410"/>
    </location>
</feature>
<comment type="caution">
    <text evidence="3">The sequence shown here is derived from an EMBL/GenBank/DDBJ whole genome shotgun (WGS) entry which is preliminary data.</text>
</comment>